<dbReference type="EMBL" id="CP001962">
    <property type="protein sequence ID" value="ADW21854.1"/>
    <property type="molecule type" value="Genomic_DNA"/>
</dbReference>
<gene>
    <name evidence="2" type="ordered locus">TSC_c12340</name>
</gene>
<proteinExistence type="predicted"/>
<sequence length="434" mass="45845">MRGKILLLSLAAGLTWASAQGVRQLGMGGVILPGPAAAGYNPAYALFPPEEGEGFPLPLGLLRLALPLFPETSPVTYFTDRKAFKEKFDLLSFYDQLSHPDAFLFNPARSPDEVVFTVRGDGITLTDGQGKPLVLDFRAGTGGKTSSLLPSPLLRLPLASEAGFRLGLGYLQGVDGVAVETSPELQEALKGNPSVCQQNPSPCALRGRGSFTAGLALDLAYATPLPEIPGAGRLHLGVRGLGFYGLAHLEAQAEARPVYQGDQISGTEYEVKSFLSYPGQGQGYGAMADLGLAWTYENLTLGLGVRNLLGFVRWSGQEEVYQNGQLISSTPAVRERAGLAPAAFLNGAYRLPLEEGSLLLAGDWALAEGSFHLGAEYAWSAFRLRAGFGREGGWRLGLGGGLRLPGLQLDAALTTHEAPLVGGLVYGLALSLGF</sequence>
<dbReference type="RefSeq" id="WP_015717131.1">
    <property type="nucleotide sequence ID" value="NC_014974.1"/>
</dbReference>
<evidence type="ECO:0000313" key="2">
    <source>
        <dbReference type="EMBL" id="ADW21854.1"/>
    </source>
</evidence>
<reference evidence="3" key="1">
    <citation type="submission" date="2010-03" db="EMBL/GenBank/DDBJ databases">
        <title>The genome sequence of Thermus scotoductus SA-01.</title>
        <authorList>
            <person name="Gounder K."/>
            <person name="Liesegang H."/>
            <person name="Brzuszkiewicz E."/>
            <person name="Wollherr A."/>
            <person name="Daniel R."/>
            <person name="Gottschalk G."/>
            <person name="van Heerden E."/>
            <person name="Litthauer D."/>
        </authorList>
    </citation>
    <scope>NUCLEOTIDE SEQUENCE [LARGE SCALE GENOMIC DNA]</scope>
    <source>
        <strain evidence="3">ATCC 700910 / SA-01</strain>
    </source>
</reference>
<dbReference type="HOGENOM" id="CLU_590266_0_0_0"/>
<name>E8PQS2_THESS</name>
<dbReference type="AlphaFoldDB" id="E8PQS2"/>
<dbReference type="KEGG" id="tsc:TSC_c12340"/>
<keyword evidence="1" id="KW-0732">Signal</keyword>
<evidence type="ECO:0000256" key="1">
    <source>
        <dbReference type="SAM" id="SignalP"/>
    </source>
</evidence>
<feature type="chain" id="PRO_5003229288" description="DUF5723 domain-containing protein" evidence="1">
    <location>
        <begin position="20"/>
        <end position="434"/>
    </location>
</feature>
<dbReference type="Proteomes" id="UP000008087">
    <property type="component" value="Chromosome"/>
</dbReference>
<feature type="signal peptide" evidence="1">
    <location>
        <begin position="1"/>
        <end position="19"/>
    </location>
</feature>
<dbReference type="eggNOG" id="ENOG502ZB88">
    <property type="taxonomic scope" value="Bacteria"/>
</dbReference>
<evidence type="ECO:0000313" key="3">
    <source>
        <dbReference type="Proteomes" id="UP000008087"/>
    </source>
</evidence>
<evidence type="ECO:0008006" key="4">
    <source>
        <dbReference type="Google" id="ProtNLM"/>
    </source>
</evidence>
<protein>
    <recommendedName>
        <fullName evidence="4">DUF5723 domain-containing protein</fullName>
    </recommendedName>
</protein>
<organism evidence="2 3">
    <name type="scientific">Thermus scotoductus (strain ATCC 700910 / SA-01)</name>
    <dbReference type="NCBI Taxonomy" id="743525"/>
    <lineage>
        <taxon>Bacteria</taxon>
        <taxon>Thermotogati</taxon>
        <taxon>Deinococcota</taxon>
        <taxon>Deinococci</taxon>
        <taxon>Thermales</taxon>
        <taxon>Thermaceae</taxon>
        <taxon>Thermus</taxon>
    </lineage>
</organism>
<accession>E8PQS2</accession>
<reference evidence="2 3" key="2">
    <citation type="journal article" date="2011" name="BMC Genomics">
        <title>Sequence of the hyperplastic genome of the naturally competent Thermus scotoductus SA-01.</title>
        <authorList>
            <person name="Gounder K."/>
            <person name="Brzuszkiewicz E."/>
            <person name="Liesegang H."/>
            <person name="Wollherr A."/>
            <person name="Daniel R."/>
            <person name="Gottschalk G."/>
            <person name="Reva O."/>
            <person name="Kumwenda B."/>
            <person name="Srivastava M."/>
            <person name="Bricio C."/>
            <person name="Berenguer J."/>
            <person name="van Heerden E."/>
            <person name="Litthauer D."/>
        </authorList>
    </citation>
    <scope>NUCLEOTIDE SEQUENCE [LARGE SCALE GENOMIC DNA]</scope>
    <source>
        <strain evidence="3">ATCC 700910 / SA-01</strain>
    </source>
</reference>
<dbReference type="STRING" id="743525.TSC_c12340"/>